<reference evidence="3" key="1">
    <citation type="submission" date="2022-10" db="EMBL/GenBank/DDBJ databases">
        <title>Genome assembly of Pristionchus species.</title>
        <authorList>
            <person name="Yoshida K."/>
            <person name="Sommer R.J."/>
        </authorList>
    </citation>
    <scope>NUCLEOTIDE SEQUENCE [LARGE SCALE GENOMIC DNA]</scope>
    <source>
        <strain evidence="3">RS5460</strain>
    </source>
</reference>
<dbReference type="EMBL" id="BTRK01000001">
    <property type="protein sequence ID" value="GMR33594.1"/>
    <property type="molecule type" value="Genomic_DNA"/>
</dbReference>
<evidence type="ECO:0000256" key="1">
    <source>
        <dbReference type="SAM" id="Phobius"/>
    </source>
</evidence>
<keyword evidence="1" id="KW-0812">Transmembrane</keyword>
<comment type="caution">
    <text evidence="2">The sequence shown here is derived from an EMBL/GenBank/DDBJ whole genome shotgun (WGS) entry which is preliminary data.</text>
</comment>
<proteinExistence type="predicted"/>
<feature type="transmembrane region" description="Helical" evidence="1">
    <location>
        <begin position="164"/>
        <end position="185"/>
    </location>
</feature>
<keyword evidence="1" id="KW-1133">Transmembrane helix</keyword>
<name>A0AAN4Z5A6_9BILA</name>
<sequence length="246" mass="26049">GALPSLASMADVDDGGEAGAHAEAATEAAVAPESVEVRGAAAQPLRKRITSACCARLRPPSRSMVAVLGAQAALCAAGLTLVLTTYHEMPEDASIATVPRPVHLPVVLFLLILFSLCVLSLVGVFLSSPLLSLPYFVGAIIATVILAIATVNSFRIIFLVHRDAQIAVTIALILVTGFMILSLTVQTSYIRREIKNKKAVTGCPDPSEPKQAETSPAVIKVSKFESFSRRSTIIISDDFYIPPPEK</sequence>
<feature type="non-terminal residue" evidence="2">
    <location>
        <position position="1"/>
    </location>
</feature>
<evidence type="ECO:0000313" key="2">
    <source>
        <dbReference type="EMBL" id="GMR33594.1"/>
    </source>
</evidence>
<dbReference type="Proteomes" id="UP001328107">
    <property type="component" value="Unassembled WGS sequence"/>
</dbReference>
<gene>
    <name evidence="2" type="ORF">PMAYCL1PPCAC_03789</name>
</gene>
<feature type="transmembrane region" description="Helical" evidence="1">
    <location>
        <begin position="133"/>
        <end position="158"/>
    </location>
</feature>
<keyword evidence="3" id="KW-1185">Reference proteome</keyword>
<keyword evidence="1" id="KW-0472">Membrane</keyword>
<organism evidence="2 3">
    <name type="scientific">Pristionchus mayeri</name>
    <dbReference type="NCBI Taxonomy" id="1317129"/>
    <lineage>
        <taxon>Eukaryota</taxon>
        <taxon>Metazoa</taxon>
        <taxon>Ecdysozoa</taxon>
        <taxon>Nematoda</taxon>
        <taxon>Chromadorea</taxon>
        <taxon>Rhabditida</taxon>
        <taxon>Rhabditina</taxon>
        <taxon>Diplogasteromorpha</taxon>
        <taxon>Diplogasteroidea</taxon>
        <taxon>Neodiplogasteridae</taxon>
        <taxon>Pristionchus</taxon>
    </lineage>
</organism>
<protein>
    <submittedName>
        <fullName evidence="2">Uncharacterized protein</fullName>
    </submittedName>
</protein>
<accession>A0AAN4Z5A6</accession>
<feature type="transmembrane region" description="Helical" evidence="1">
    <location>
        <begin position="65"/>
        <end position="86"/>
    </location>
</feature>
<feature type="transmembrane region" description="Helical" evidence="1">
    <location>
        <begin position="106"/>
        <end position="126"/>
    </location>
</feature>
<dbReference type="AlphaFoldDB" id="A0AAN4Z5A6"/>
<evidence type="ECO:0000313" key="3">
    <source>
        <dbReference type="Proteomes" id="UP001328107"/>
    </source>
</evidence>